<protein>
    <submittedName>
        <fullName evidence="3">Uncharacterized protein</fullName>
    </submittedName>
</protein>
<reference evidence="3" key="1">
    <citation type="submission" date="2022-03" db="EMBL/GenBank/DDBJ databases">
        <authorList>
            <person name="Alioto T."/>
            <person name="Alioto T."/>
            <person name="Gomez Garrido J."/>
        </authorList>
    </citation>
    <scope>NUCLEOTIDE SEQUENCE</scope>
</reference>
<feature type="coiled-coil region" evidence="1">
    <location>
        <begin position="188"/>
        <end position="229"/>
    </location>
</feature>
<keyword evidence="4" id="KW-1185">Reference proteome</keyword>
<evidence type="ECO:0000256" key="2">
    <source>
        <dbReference type="SAM" id="MobiDB-lite"/>
    </source>
</evidence>
<proteinExistence type="predicted"/>
<dbReference type="Proteomes" id="UP001295444">
    <property type="component" value="Chromosome 02"/>
</dbReference>
<feature type="region of interest" description="Disordered" evidence="2">
    <location>
        <begin position="21"/>
        <end position="52"/>
    </location>
</feature>
<evidence type="ECO:0000256" key="1">
    <source>
        <dbReference type="SAM" id="Coils"/>
    </source>
</evidence>
<evidence type="ECO:0000313" key="3">
    <source>
        <dbReference type="EMBL" id="CAH2253658.1"/>
    </source>
</evidence>
<feature type="coiled-coil region" evidence="1">
    <location>
        <begin position="262"/>
        <end position="406"/>
    </location>
</feature>
<keyword evidence="1" id="KW-0175">Coiled coil</keyword>
<organism evidence="3 4">
    <name type="scientific">Pelobates cultripes</name>
    <name type="common">Western spadefoot toad</name>
    <dbReference type="NCBI Taxonomy" id="61616"/>
    <lineage>
        <taxon>Eukaryota</taxon>
        <taxon>Metazoa</taxon>
        <taxon>Chordata</taxon>
        <taxon>Craniata</taxon>
        <taxon>Vertebrata</taxon>
        <taxon>Euteleostomi</taxon>
        <taxon>Amphibia</taxon>
        <taxon>Batrachia</taxon>
        <taxon>Anura</taxon>
        <taxon>Pelobatoidea</taxon>
        <taxon>Pelobatidae</taxon>
        <taxon>Pelobates</taxon>
    </lineage>
</organism>
<dbReference type="AlphaFoldDB" id="A0AAD1VV19"/>
<evidence type="ECO:0000313" key="4">
    <source>
        <dbReference type="Proteomes" id="UP001295444"/>
    </source>
</evidence>
<accession>A0AAD1VV19</accession>
<name>A0AAD1VV19_PELCU</name>
<dbReference type="EMBL" id="OW240913">
    <property type="protein sequence ID" value="CAH2253658.1"/>
    <property type="molecule type" value="Genomic_DNA"/>
</dbReference>
<gene>
    <name evidence="3" type="ORF">PECUL_23A041759</name>
</gene>
<sequence length="451" mass="51827">MKFADSIWSTSDDSVKANLMQDSADQRVGTFPSQSNHRRKGSGSSDENTNSRRIKLQTSFPPIHLSLISSTKPLDKKRKDYVSNSDVSRDVWGEKLNLPQVEKAPEKFFSKPVKSFPDKSKFAKDYGCNLNPLSNTPTYPCDGQKESRLIEKQSWFDIPITRSGTDRLSPEIIKVSECLSCKNERRIRNDYDKILLQSKREKEALQQKVSVLEVELKKYKELNTAAQQEEDVTMEYQYEGGSHPALFEIKNKCPDIIKWGDYRELEENTKDKQEQIDCLLLQVQELKAQLGKTQDAEREQKELFKSRQSKLAFDVEDLKLQLQRAKEHEKLKVSNLESEKENILNQLENTSTELEKFKKRKSLLIAELRKEKEGCFMEIEKLNTNLEKVKSENIALSDTVKLLQQDLEKRPLCSSFPAQVFSGGAEVLLISHNAHAVGTGDPFPDLFFYMT</sequence>